<name>A0A9N9G5B9_FUNMO</name>
<evidence type="ECO:0000313" key="1">
    <source>
        <dbReference type="EMBL" id="CAG8581476.1"/>
    </source>
</evidence>
<accession>A0A9N9G5B9</accession>
<evidence type="ECO:0000313" key="2">
    <source>
        <dbReference type="Proteomes" id="UP000789375"/>
    </source>
</evidence>
<organism evidence="1 2">
    <name type="scientific">Funneliformis mosseae</name>
    <name type="common">Endomycorrhizal fungus</name>
    <name type="synonym">Glomus mosseae</name>
    <dbReference type="NCBI Taxonomy" id="27381"/>
    <lineage>
        <taxon>Eukaryota</taxon>
        <taxon>Fungi</taxon>
        <taxon>Fungi incertae sedis</taxon>
        <taxon>Mucoromycota</taxon>
        <taxon>Glomeromycotina</taxon>
        <taxon>Glomeromycetes</taxon>
        <taxon>Glomerales</taxon>
        <taxon>Glomeraceae</taxon>
        <taxon>Funneliformis</taxon>
    </lineage>
</organism>
<reference evidence="1" key="1">
    <citation type="submission" date="2021-06" db="EMBL/GenBank/DDBJ databases">
        <authorList>
            <person name="Kallberg Y."/>
            <person name="Tangrot J."/>
            <person name="Rosling A."/>
        </authorList>
    </citation>
    <scope>NUCLEOTIDE SEQUENCE</scope>
    <source>
        <strain evidence="1">87-6 pot B 2015</strain>
    </source>
</reference>
<comment type="caution">
    <text evidence="1">The sequence shown here is derived from an EMBL/GenBank/DDBJ whole genome shotgun (WGS) entry which is preliminary data.</text>
</comment>
<proteinExistence type="predicted"/>
<dbReference type="EMBL" id="CAJVPP010001980">
    <property type="protein sequence ID" value="CAG8581476.1"/>
    <property type="molecule type" value="Genomic_DNA"/>
</dbReference>
<dbReference type="Proteomes" id="UP000789375">
    <property type="component" value="Unassembled WGS sequence"/>
</dbReference>
<sequence length="510" mass="59442">MEPIKFLTEIVLKVVEFLADDITTLHSCILVNREWCKITIPILWSNTFRQIKPFNNVYSPEENQIISTYIMELSDKSIDLLNGYGIRFPATLTQQKMLFDYSKFLRHLDMYRLKMFVRSWLYFTTRDTIRRYTSDQIQKMSIVLLNHFLRQTPYLISLKFTNSDTTEPIITALKDIPEARSCLSKLKNLKQYYCTHPAKTALFSQLAKYSLNIEYLDIAIDSQISELLTLIFAQRNLKRLSIRYKGAILSNVELWANDETGPVMPQREILITHLKLETVNFPLLALYKFENLIELDLKTCGYQGYSKDDLNHFSTASFKHLEIFSFESKYPIYLESFAGLIRSSGENLKSLTLHGCQIEDPENAQKLLVSLANYSPNIMFYDGPILEDNICELESMLDNCNKLETLFLHPSISRCFAPTPSINFDPLFNVITHNKYHKLKWLAIIHAWQISEDALLDFFETHKKKNVGPIKFNYERTCTVFHGISSICTKYNYMGVGRDCKLIFFSKHHL</sequence>
<keyword evidence="2" id="KW-1185">Reference proteome</keyword>
<gene>
    <name evidence="1" type="ORF">FMOSSE_LOCUS7970</name>
</gene>
<dbReference type="AlphaFoldDB" id="A0A9N9G5B9"/>
<dbReference type="SUPFAM" id="SSF52047">
    <property type="entry name" value="RNI-like"/>
    <property type="match status" value="1"/>
</dbReference>
<dbReference type="InterPro" id="IPR032675">
    <property type="entry name" value="LRR_dom_sf"/>
</dbReference>
<protein>
    <submittedName>
        <fullName evidence="1">1561_t:CDS:1</fullName>
    </submittedName>
</protein>
<dbReference type="Gene3D" id="3.80.10.10">
    <property type="entry name" value="Ribonuclease Inhibitor"/>
    <property type="match status" value="1"/>
</dbReference>